<dbReference type="PANTHER" id="PTHR33055">
    <property type="entry name" value="TRANSPOSASE FOR INSERTION SEQUENCE ELEMENT IS1111A"/>
    <property type="match status" value="1"/>
</dbReference>
<dbReference type="RefSeq" id="WP_096444086.1">
    <property type="nucleotide sequence ID" value="NZ_NWTN01000008.1"/>
</dbReference>
<dbReference type="NCBIfam" id="NF033542">
    <property type="entry name" value="transpos_IS110"/>
    <property type="match status" value="1"/>
</dbReference>
<name>A0ABX5DB83_9VIBR</name>
<gene>
    <name evidence="4" type="ORF">COR51_14095</name>
</gene>
<dbReference type="Pfam" id="PF01548">
    <property type="entry name" value="DEDD_Tnp_IS110"/>
    <property type="match status" value="1"/>
</dbReference>
<evidence type="ECO:0000313" key="5">
    <source>
        <dbReference type="Proteomes" id="UP000238163"/>
    </source>
</evidence>
<evidence type="ECO:0000313" key="4">
    <source>
        <dbReference type="EMBL" id="PRQ66904.1"/>
    </source>
</evidence>
<reference evidence="4 5" key="2">
    <citation type="submission" date="2018-03" db="EMBL/GenBank/DDBJ databases">
        <title>Genetic Diversity and Phenotypic Plasticity of AHL Mediated Quorum Sensing in Environmental Strains of Vibrio mediterranei.</title>
        <authorList>
            <person name="Lantoine F."/>
            <person name="Vouve F."/>
        </authorList>
    </citation>
    <scope>NUCLEOTIDE SEQUENCE [LARGE SCALE GENOMIC DNA]</scope>
    <source>
        <strain evidence="4 5">17LN0615E</strain>
    </source>
</reference>
<evidence type="ECO:0000259" key="2">
    <source>
        <dbReference type="Pfam" id="PF01548"/>
    </source>
</evidence>
<feature type="domain" description="Transposase IS116/IS110/IS902 C-terminal" evidence="3">
    <location>
        <begin position="220"/>
        <end position="302"/>
    </location>
</feature>
<dbReference type="Proteomes" id="UP000238163">
    <property type="component" value="Unassembled WGS sequence"/>
</dbReference>
<dbReference type="Pfam" id="PF02371">
    <property type="entry name" value="Transposase_20"/>
    <property type="match status" value="1"/>
</dbReference>
<feature type="coiled-coil region" evidence="1">
    <location>
        <begin position="184"/>
        <end position="214"/>
    </location>
</feature>
<keyword evidence="5" id="KW-1185">Reference proteome</keyword>
<evidence type="ECO:0000256" key="1">
    <source>
        <dbReference type="SAM" id="Coils"/>
    </source>
</evidence>
<dbReference type="PANTHER" id="PTHR33055:SF3">
    <property type="entry name" value="PUTATIVE TRANSPOSASE FOR IS117-RELATED"/>
    <property type="match status" value="1"/>
</dbReference>
<feature type="domain" description="Transposase IS110-like N-terminal" evidence="2">
    <location>
        <begin position="14"/>
        <end position="154"/>
    </location>
</feature>
<comment type="caution">
    <text evidence="4">The sequence shown here is derived from an EMBL/GenBank/DDBJ whole genome shotgun (WGS) entry which is preliminary data.</text>
</comment>
<evidence type="ECO:0000259" key="3">
    <source>
        <dbReference type="Pfam" id="PF02371"/>
    </source>
</evidence>
<organism evidence="4 5">
    <name type="scientific">Vibrio mediterranei</name>
    <dbReference type="NCBI Taxonomy" id="689"/>
    <lineage>
        <taxon>Bacteria</taxon>
        <taxon>Pseudomonadati</taxon>
        <taxon>Pseudomonadota</taxon>
        <taxon>Gammaproteobacteria</taxon>
        <taxon>Vibrionales</taxon>
        <taxon>Vibrionaceae</taxon>
        <taxon>Vibrio</taxon>
    </lineage>
</organism>
<dbReference type="EMBL" id="NWTN01000008">
    <property type="protein sequence ID" value="PRQ66904.1"/>
    <property type="molecule type" value="Genomic_DNA"/>
</dbReference>
<protein>
    <submittedName>
        <fullName evidence="4">IS110 family transposase</fullName>
    </submittedName>
</protein>
<accession>A0ABX5DB83</accession>
<dbReference type="InterPro" id="IPR002525">
    <property type="entry name" value="Transp_IS110-like_N"/>
</dbReference>
<dbReference type="InterPro" id="IPR047650">
    <property type="entry name" value="Transpos_IS110"/>
</dbReference>
<keyword evidence="1" id="KW-0175">Coiled coil</keyword>
<dbReference type="InterPro" id="IPR003346">
    <property type="entry name" value="Transposase_20"/>
</dbReference>
<proteinExistence type="predicted"/>
<sequence>MSLNFGRCHHIKTIGIDLGKSTFHVVGHDYAGQQRYRHKFSRSKLLQFISVHEPVLIAMEACCGAHWLARKCQEYGHQVKLIPPQYVKPYVKSHKNDFIDADAIAEAATRPRMRFVSPKTEQAQLGVVIRRIRTGYIRERTAVMNRIGSILTEFGFSFPRGHANMKRLFQWLADTGQQVPPLLIFELRNQLDHYNELNNKIKEQDKKLETLNSGNELFTILQTVPGVGPMTAACCISSVSDPEDFSNGRNFAAWLGLVPFQYSTGGKPRMLGISKRGNKELRELFIHAARAVLWRDGTAEKYFGKWLIELKHRKPFNVALVALANKLARIAWSVMATKKPFEIRR</sequence>
<reference evidence="4 5" key="1">
    <citation type="submission" date="2017-09" db="EMBL/GenBank/DDBJ databases">
        <authorList>
            <person name="Girard L."/>
            <person name="Lami R."/>
            <person name="Suzuki M."/>
            <person name="Baudart J."/>
        </authorList>
    </citation>
    <scope>NUCLEOTIDE SEQUENCE [LARGE SCALE GENOMIC DNA]</scope>
    <source>
        <strain evidence="4 5">17LN0615E</strain>
    </source>
</reference>